<proteinExistence type="predicted"/>
<protein>
    <submittedName>
        <fullName evidence="1">Uncharacterized protein</fullName>
    </submittedName>
</protein>
<dbReference type="EMBL" id="UINC01064701">
    <property type="protein sequence ID" value="SVB93615.1"/>
    <property type="molecule type" value="Genomic_DNA"/>
</dbReference>
<organism evidence="1">
    <name type="scientific">marine metagenome</name>
    <dbReference type="NCBI Taxonomy" id="408172"/>
    <lineage>
        <taxon>unclassified sequences</taxon>
        <taxon>metagenomes</taxon>
        <taxon>ecological metagenomes</taxon>
    </lineage>
</organism>
<evidence type="ECO:0000313" key="1">
    <source>
        <dbReference type="EMBL" id="SVB93615.1"/>
    </source>
</evidence>
<reference evidence="1" key="1">
    <citation type="submission" date="2018-05" db="EMBL/GenBank/DDBJ databases">
        <authorList>
            <person name="Lanie J.A."/>
            <person name="Ng W.-L."/>
            <person name="Kazmierczak K.M."/>
            <person name="Andrzejewski T.M."/>
            <person name="Davidsen T.M."/>
            <person name="Wayne K.J."/>
            <person name="Tettelin H."/>
            <person name="Glass J.I."/>
            <person name="Rusch D."/>
            <person name="Podicherti R."/>
            <person name="Tsui H.-C.T."/>
            <person name="Winkler M.E."/>
        </authorList>
    </citation>
    <scope>NUCLEOTIDE SEQUENCE</scope>
</reference>
<accession>A0A382I2K1</accession>
<sequence>MGGIRIVDSEQEYENEYTARFADDSIEELVQTFNSDQPSQGWVSARGRFLAALRQAFLDTEIDCSSFISEEGMSLDYPIRLEGNIIFQVKENQ</sequence>
<gene>
    <name evidence="1" type="ORF">METZ01_LOCUS246469</name>
</gene>
<name>A0A382I2K1_9ZZZZ</name>
<dbReference type="AlphaFoldDB" id="A0A382I2K1"/>